<organism evidence="2 3">
    <name type="scientific">Variovorax paradoxus</name>
    <dbReference type="NCBI Taxonomy" id="34073"/>
    <lineage>
        <taxon>Bacteria</taxon>
        <taxon>Pseudomonadati</taxon>
        <taxon>Pseudomonadota</taxon>
        <taxon>Betaproteobacteria</taxon>
        <taxon>Burkholderiales</taxon>
        <taxon>Comamonadaceae</taxon>
        <taxon>Variovorax</taxon>
    </lineage>
</organism>
<dbReference type="EMBL" id="JAVDQZ010000005">
    <property type="protein sequence ID" value="MDR6427584.1"/>
    <property type="molecule type" value="Genomic_DNA"/>
</dbReference>
<evidence type="ECO:0000256" key="1">
    <source>
        <dbReference type="SAM" id="MobiDB-lite"/>
    </source>
</evidence>
<protein>
    <submittedName>
        <fullName evidence="2">Uncharacterized protein</fullName>
    </submittedName>
</protein>
<sequence>MIRKLASGEYRLYARKVDPKTGRRRNLGTFGSKEQAQQHEREIQYFKRRQH</sequence>
<proteinExistence type="predicted"/>
<evidence type="ECO:0000313" key="2">
    <source>
        <dbReference type="EMBL" id="MDR6427584.1"/>
    </source>
</evidence>
<comment type="caution">
    <text evidence="2">The sequence shown here is derived from an EMBL/GenBank/DDBJ whole genome shotgun (WGS) entry which is preliminary data.</text>
</comment>
<feature type="region of interest" description="Disordered" evidence="1">
    <location>
        <begin position="21"/>
        <end position="51"/>
    </location>
</feature>
<dbReference type="AlphaFoldDB" id="A0AAE3XZ52"/>
<gene>
    <name evidence="2" type="ORF">J2738_003739</name>
</gene>
<evidence type="ECO:0000313" key="3">
    <source>
        <dbReference type="Proteomes" id="UP001184828"/>
    </source>
</evidence>
<accession>A0AAE3XZ52</accession>
<name>A0AAE3XZ52_VARPD</name>
<feature type="compositionally biased region" description="Basic and acidic residues" evidence="1">
    <location>
        <begin position="36"/>
        <end position="45"/>
    </location>
</feature>
<reference evidence="2" key="1">
    <citation type="submission" date="2023-07" db="EMBL/GenBank/DDBJ databases">
        <title>Sorghum-associated microbial communities from plants grown in Nebraska, USA.</title>
        <authorList>
            <person name="Schachtman D."/>
        </authorList>
    </citation>
    <scope>NUCLEOTIDE SEQUENCE</scope>
    <source>
        <strain evidence="2">DS2114</strain>
    </source>
</reference>
<dbReference type="Proteomes" id="UP001184828">
    <property type="component" value="Unassembled WGS sequence"/>
</dbReference>
<dbReference type="RefSeq" id="WP_209501529.1">
    <property type="nucleotide sequence ID" value="NZ_JAUSRU010000004.1"/>
</dbReference>